<feature type="repeat" description="WD" evidence="1">
    <location>
        <begin position="106"/>
        <end position="148"/>
    </location>
</feature>
<dbReference type="PANTHER" id="PTHR19879:SF9">
    <property type="entry name" value="TRANSCRIPTION INITIATION FACTOR TFIID SUBUNIT 5"/>
    <property type="match status" value="1"/>
</dbReference>
<protein>
    <submittedName>
        <fullName evidence="3">Uncharacterized protein</fullName>
    </submittedName>
</protein>
<reference evidence="3 4" key="1">
    <citation type="journal article" date="2013" name="Curr. Biol.">
        <title>The Genome of the Foraminiferan Reticulomyxa filosa.</title>
        <authorList>
            <person name="Glockner G."/>
            <person name="Hulsmann N."/>
            <person name="Schleicher M."/>
            <person name="Noegel A.A."/>
            <person name="Eichinger L."/>
            <person name="Gallinger C."/>
            <person name="Pawlowski J."/>
            <person name="Sierra R."/>
            <person name="Euteneuer U."/>
            <person name="Pillet L."/>
            <person name="Moustafa A."/>
            <person name="Platzer M."/>
            <person name="Groth M."/>
            <person name="Szafranski K."/>
            <person name="Schliwa M."/>
        </authorList>
    </citation>
    <scope>NUCLEOTIDE SEQUENCE [LARGE SCALE GENOMIC DNA]</scope>
</reference>
<keyword evidence="4" id="KW-1185">Reference proteome</keyword>
<dbReference type="PROSITE" id="PS50294">
    <property type="entry name" value="WD_REPEATS_REGION"/>
    <property type="match status" value="2"/>
</dbReference>
<dbReference type="Pfam" id="PF00400">
    <property type="entry name" value="WD40"/>
    <property type="match status" value="4"/>
</dbReference>
<keyword evidence="2" id="KW-0732">Signal</keyword>
<evidence type="ECO:0000313" key="4">
    <source>
        <dbReference type="Proteomes" id="UP000023152"/>
    </source>
</evidence>
<feature type="repeat" description="WD" evidence="1">
    <location>
        <begin position="271"/>
        <end position="312"/>
    </location>
</feature>
<dbReference type="AlphaFoldDB" id="X6N484"/>
<dbReference type="PROSITE" id="PS50082">
    <property type="entry name" value="WD_REPEATS_2"/>
    <property type="match status" value="2"/>
</dbReference>
<accession>X6N484</accession>
<organism evidence="3 4">
    <name type="scientific">Reticulomyxa filosa</name>
    <dbReference type="NCBI Taxonomy" id="46433"/>
    <lineage>
        <taxon>Eukaryota</taxon>
        <taxon>Sar</taxon>
        <taxon>Rhizaria</taxon>
        <taxon>Retaria</taxon>
        <taxon>Foraminifera</taxon>
        <taxon>Monothalamids</taxon>
        <taxon>Reticulomyxidae</taxon>
        <taxon>Reticulomyxa</taxon>
    </lineage>
</organism>
<evidence type="ECO:0000256" key="2">
    <source>
        <dbReference type="SAM" id="SignalP"/>
    </source>
</evidence>
<sequence>MNLFSKILLIFFSQHVVDVTRQNSPKNICIANLSGFRKRLWEKHVEFFPKEPKILLCCNTIHVLDLERYFQLTDKYLDILTVVQFSPDGSKILGYGTQSGKQIRVFEGHSNIVRGVLFSPDGSKVLSYWLDDRTVNLWDITSGELIQCFEEYSGVKEVQFSLDGSKLLTLSDRRVRLWCILSGCILKDVVSHSDIQGMQFSRDESKVVLGLIGGRIQVYDISSGNLILSIRGHEFITKIQLSSNGSKIISYSKDKTIQILDVSSRETIQVLEGHNGTVNCIHVSPDSSKLVSSSDDGTIRLWGSNSSKIFDLAKTSSVDLIWKVGMQSALSMKGSIWKNDNTEEHSDLFCLLALLVNNKSFFLVLVFTKLTPFKIVSHTIQKLVLKKVSKLCQTLTEKIIKSIIKAKKINEILK</sequence>
<dbReference type="PANTHER" id="PTHR19879">
    <property type="entry name" value="TRANSCRIPTION INITIATION FACTOR TFIID"/>
    <property type="match status" value="1"/>
</dbReference>
<gene>
    <name evidence="3" type="ORF">RFI_16108</name>
</gene>
<comment type="caution">
    <text evidence="3">The sequence shown here is derived from an EMBL/GenBank/DDBJ whole genome shotgun (WGS) entry which is preliminary data.</text>
</comment>
<dbReference type="Gene3D" id="2.130.10.10">
    <property type="entry name" value="YVTN repeat-like/Quinoprotein amine dehydrogenase"/>
    <property type="match status" value="2"/>
</dbReference>
<dbReference type="SMART" id="SM00320">
    <property type="entry name" value="WD40"/>
    <property type="match status" value="5"/>
</dbReference>
<dbReference type="SUPFAM" id="SSF50998">
    <property type="entry name" value="Quinoprotein alcohol dehydrogenase-like"/>
    <property type="match status" value="1"/>
</dbReference>
<dbReference type="InterPro" id="IPR015943">
    <property type="entry name" value="WD40/YVTN_repeat-like_dom_sf"/>
</dbReference>
<dbReference type="EMBL" id="ASPP01011935">
    <property type="protein sequence ID" value="ETO21095.1"/>
    <property type="molecule type" value="Genomic_DNA"/>
</dbReference>
<name>X6N484_RETFI</name>
<feature type="chain" id="PRO_5004976141" evidence="2">
    <location>
        <begin position="20"/>
        <end position="414"/>
    </location>
</feature>
<keyword evidence="1" id="KW-0853">WD repeat</keyword>
<dbReference type="Proteomes" id="UP000023152">
    <property type="component" value="Unassembled WGS sequence"/>
</dbReference>
<evidence type="ECO:0000313" key="3">
    <source>
        <dbReference type="EMBL" id="ETO21095.1"/>
    </source>
</evidence>
<dbReference type="InterPro" id="IPR011047">
    <property type="entry name" value="Quinoprotein_ADH-like_sf"/>
</dbReference>
<evidence type="ECO:0000256" key="1">
    <source>
        <dbReference type="PROSITE-ProRule" id="PRU00221"/>
    </source>
</evidence>
<dbReference type="InterPro" id="IPR001680">
    <property type="entry name" value="WD40_rpt"/>
</dbReference>
<proteinExistence type="predicted"/>
<feature type="signal peptide" evidence="2">
    <location>
        <begin position="1"/>
        <end position="19"/>
    </location>
</feature>